<evidence type="ECO:0000313" key="6">
    <source>
        <dbReference type="EMBL" id="QFZ19563.1"/>
    </source>
</evidence>
<evidence type="ECO:0000313" key="7">
    <source>
        <dbReference type="Proteomes" id="UP000325787"/>
    </source>
</evidence>
<dbReference type="SUPFAM" id="SSF56784">
    <property type="entry name" value="HAD-like"/>
    <property type="match status" value="1"/>
</dbReference>
<dbReference type="EMBL" id="CP034550">
    <property type="protein sequence ID" value="QFZ19563.1"/>
    <property type="molecule type" value="Genomic_DNA"/>
</dbReference>
<keyword evidence="2" id="KW-0479">Metal-binding</keyword>
<feature type="compositionally biased region" description="Low complexity" evidence="5">
    <location>
        <begin position="1"/>
        <end position="16"/>
    </location>
</feature>
<protein>
    <recommendedName>
        <fullName evidence="8">Squalene cyclase C-terminal domain-containing protein</fullName>
    </recommendedName>
</protein>
<evidence type="ECO:0000256" key="5">
    <source>
        <dbReference type="SAM" id="MobiDB-lite"/>
    </source>
</evidence>
<feature type="region of interest" description="Disordered" evidence="5">
    <location>
        <begin position="1"/>
        <end position="32"/>
    </location>
</feature>
<organism evidence="6 7">
    <name type="scientific">Saccharothrix syringae</name>
    <name type="common">Nocardiopsis syringae</name>
    <dbReference type="NCBI Taxonomy" id="103733"/>
    <lineage>
        <taxon>Bacteria</taxon>
        <taxon>Bacillati</taxon>
        <taxon>Actinomycetota</taxon>
        <taxon>Actinomycetes</taxon>
        <taxon>Pseudonocardiales</taxon>
        <taxon>Pseudonocardiaceae</taxon>
        <taxon>Saccharothrix</taxon>
    </lineage>
</organism>
<dbReference type="Gene3D" id="1.50.10.20">
    <property type="match status" value="2"/>
</dbReference>
<proteinExistence type="inferred from homology"/>
<sequence length="781" mass="83268">MEPGGDPAGRAGPAPGLRQPVPGPAARRGERGQDVKIAALDVDGTLLPGALADPLPALLVDAGLTPRDRAARLRDVVATGRPEDPPPPEVVHRLFAALFTDVPVRAVSALIAGLWQERRQRLFDFTRPLVAALRGAGYTPVLISGGPEELVAHLAAELGVERFRGTRFAVEDDLYTGLVESTVEGVKDKVALDLADGAVAWSRSLAIGNSLGEVELFRQVGQPIAFEPSPALLALARDHAWHVADRHDLPAVVRDRLGLDWPSPRPAPPPAPTGPPRLRAAADRLVDHVLRGVTPAGSIPGTTQSRVTESALMLTLLRRENMHPAAQHALRVHLLARAPGAGPFDAAVIASTLHGTPVPDRERLIDKTFEGSAQHPSPRHRLALAAILAAVGPEPFHVDAPAEAFEHRDGATWTRLRMMAIHHLNSADPVAPELTARLLRLTEVGQRRGVIERQAFSHLFALLALTRVAPGHPVVRAGVDALAACLNTDGGMPFATTEEVLVTSTAGLALARAGVDRRVLLAMGDYLAGRQADDGGWSNAEDVVQTDAGDTAHVVAFLHAVDPDRYRAHGERARRFLRDRVGPDGGVSTYFAGHPAEPATTADTVLALAPHAHAHRPLIERAAGFVLRAQRCDGTFGRGRSLSEAEAVFRALAALRFVHRRDPMAHEQRIGPAVRAAQRRLLTTANPDGGWGQAPGDPSDPISTAYSLVALAAEHRDSGVVRAGTAYLLREQDEDGGYTSIPDQAAPRPLPHGVTELANNFVLLAMTHLDPDYRHSGGRHG</sequence>
<dbReference type="Gene3D" id="1.20.1440.100">
    <property type="entry name" value="SG protein - dephosphorylation function"/>
    <property type="match status" value="1"/>
</dbReference>
<evidence type="ECO:0000256" key="4">
    <source>
        <dbReference type="ARBA" id="ARBA00022842"/>
    </source>
</evidence>
<dbReference type="Pfam" id="PF12710">
    <property type="entry name" value="HAD"/>
    <property type="match status" value="1"/>
</dbReference>
<dbReference type="GO" id="GO:0046872">
    <property type="term" value="F:metal ion binding"/>
    <property type="evidence" value="ECO:0007669"/>
    <property type="project" value="UniProtKB-KW"/>
</dbReference>
<evidence type="ECO:0000256" key="1">
    <source>
        <dbReference type="ARBA" id="ARBA00009184"/>
    </source>
</evidence>
<dbReference type="OrthoDB" id="9758578at2"/>
<dbReference type="Gene3D" id="3.40.50.1000">
    <property type="entry name" value="HAD superfamily/HAD-like"/>
    <property type="match status" value="1"/>
</dbReference>
<dbReference type="PANTHER" id="PTHR43344:SF13">
    <property type="entry name" value="PHOSPHATASE RV3661-RELATED"/>
    <property type="match status" value="1"/>
</dbReference>
<accession>A0A5Q0H0C6</accession>
<dbReference type="GO" id="GO:0016787">
    <property type="term" value="F:hydrolase activity"/>
    <property type="evidence" value="ECO:0007669"/>
    <property type="project" value="UniProtKB-KW"/>
</dbReference>
<dbReference type="InterPro" id="IPR023214">
    <property type="entry name" value="HAD_sf"/>
</dbReference>
<keyword evidence="4" id="KW-0460">Magnesium</keyword>
<comment type="similarity">
    <text evidence="1">Belongs to the HAD-like hydrolase superfamily. SerB family.</text>
</comment>
<name>A0A5Q0H0C6_SACSY</name>
<keyword evidence="3" id="KW-0378">Hydrolase</keyword>
<dbReference type="InterPro" id="IPR008930">
    <property type="entry name" value="Terpenoid_cyclase/PrenylTrfase"/>
</dbReference>
<dbReference type="PANTHER" id="PTHR43344">
    <property type="entry name" value="PHOSPHOSERINE PHOSPHATASE"/>
    <property type="match status" value="1"/>
</dbReference>
<dbReference type="InterPro" id="IPR050582">
    <property type="entry name" value="HAD-like_SerB"/>
</dbReference>
<dbReference type="InterPro" id="IPR036412">
    <property type="entry name" value="HAD-like_sf"/>
</dbReference>
<reference evidence="7" key="1">
    <citation type="journal article" date="2021" name="Curr. Microbiol.">
        <title>Complete genome of nocamycin-producing strain Saccharothrix syringae NRRL B-16468 reveals the biosynthetic potential for secondary metabolites.</title>
        <authorList>
            <person name="Mo X."/>
            <person name="Yang S."/>
        </authorList>
    </citation>
    <scope>NUCLEOTIDE SEQUENCE [LARGE SCALE GENOMIC DNA]</scope>
    <source>
        <strain evidence="7">ATCC 51364 / DSM 43886 / JCM 6844 / KCTC 9398 / NBRC 14523 / NRRL B-16468 / INA 2240</strain>
    </source>
</reference>
<dbReference type="CDD" id="cd00688">
    <property type="entry name" value="ISOPREN_C2_like"/>
    <property type="match status" value="1"/>
</dbReference>
<keyword evidence="7" id="KW-1185">Reference proteome</keyword>
<evidence type="ECO:0008006" key="8">
    <source>
        <dbReference type="Google" id="ProtNLM"/>
    </source>
</evidence>
<dbReference type="SUPFAM" id="SSF48239">
    <property type="entry name" value="Terpenoid cyclases/Protein prenyltransferases"/>
    <property type="match status" value="2"/>
</dbReference>
<evidence type="ECO:0000256" key="3">
    <source>
        <dbReference type="ARBA" id="ARBA00022801"/>
    </source>
</evidence>
<dbReference type="Proteomes" id="UP000325787">
    <property type="component" value="Chromosome"/>
</dbReference>
<dbReference type="AlphaFoldDB" id="A0A5Q0H0C6"/>
<dbReference type="KEGG" id="ssyi:EKG83_20880"/>
<evidence type="ECO:0000256" key="2">
    <source>
        <dbReference type="ARBA" id="ARBA00022723"/>
    </source>
</evidence>
<gene>
    <name evidence="6" type="ORF">EKG83_20880</name>
</gene>